<dbReference type="EMBL" id="JABSTQ010011562">
    <property type="protein sequence ID" value="KAG0410042.1"/>
    <property type="molecule type" value="Genomic_DNA"/>
</dbReference>
<dbReference type="Proteomes" id="UP000805193">
    <property type="component" value="Unassembled WGS sequence"/>
</dbReference>
<proteinExistence type="predicted"/>
<evidence type="ECO:0000313" key="2">
    <source>
        <dbReference type="Proteomes" id="UP000805193"/>
    </source>
</evidence>
<organism evidence="1 2">
    <name type="scientific">Ixodes persulcatus</name>
    <name type="common">Taiga tick</name>
    <dbReference type="NCBI Taxonomy" id="34615"/>
    <lineage>
        <taxon>Eukaryota</taxon>
        <taxon>Metazoa</taxon>
        <taxon>Ecdysozoa</taxon>
        <taxon>Arthropoda</taxon>
        <taxon>Chelicerata</taxon>
        <taxon>Arachnida</taxon>
        <taxon>Acari</taxon>
        <taxon>Parasitiformes</taxon>
        <taxon>Ixodida</taxon>
        <taxon>Ixodoidea</taxon>
        <taxon>Ixodidae</taxon>
        <taxon>Ixodinae</taxon>
        <taxon>Ixodes</taxon>
    </lineage>
</organism>
<name>A0AC60NSE7_IXOPE</name>
<reference evidence="1 2" key="1">
    <citation type="journal article" date="2020" name="Cell">
        <title>Large-Scale Comparative Analyses of Tick Genomes Elucidate Their Genetic Diversity and Vector Capacities.</title>
        <authorList>
            <consortium name="Tick Genome and Microbiome Consortium (TIGMIC)"/>
            <person name="Jia N."/>
            <person name="Wang J."/>
            <person name="Shi W."/>
            <person name="Du L."/>
            <person name="Sun Y."/>
            <person name="Zhan W."/>
            <person name="Jiang J.F."/>
            <person name="Wang Q."/>
            <person name="Zhang B."/>
            <person name="Ji P."/>
            <person name="Bell-Sakyi L."/>
            <person name="Cui X.M."/>
            <person name="Yuan T.T."/>
            <person name="Jiang B.G."/>
            <person name="Yang W.F."/>
            <person name="Lam T.T."/>
            <person name="Chang Q.C."/>
            <person name="Ding S.J."/>
            <person name="Wang X.J."/>
            <person name="Zhu J.G."/>
            <person name="Ruan X.D."/>
            <person name="Zhao L."/>
            <person name="Wei J.T."/>
            <person name="Ye R.Z."/>
            <person name="Que T.C."/>
            <person name="Du C.H."/>
            <person name="Zhou Y.H."/>
            <person name="Cheng J.X."/>
            <person name="Dai P.F."/>
            <person name="Guo W.B."/>
            <person name="Han X.H."/>
            <person name="Huang E.J."/>
            <person name="Li L.F."/>
            <person name="Wei W."/>
            <person name="Gao Y.C."/>
            <person name="Liu J.Z."/>
            <person name="Shao H.Z."/>
            <person name="Wang X."/>
            <person name="Wang C.C."/>
            <person name="Yang T.C."/>
            <person name="Huo Q.B."/>
            <person name="Li W."/>
            <person name="Chen H.Y."/>
            <person name="Chen S.E."/>
            <person name="Zhou L.G."/>
            <person name="Ni X.B."/>
            <person name="Tian J.H."/>
            <person name="Sheng Y."/>
            <person name="Liu T."/>
            <person name="Pan Y.S."/>
            <person name="Xia L.Y."/>
            <person name="Li J."/>
            <person name="Zhao F."/>
            <person name="Cao W.C."/>
        </authorList>
    </citation>
    <scope>NUCLEOTIDE SEQUENCE [LARGE SCALE GENOMIC DNA]</scope>
    <source>
        <strain evidence="1">Iper-2018</strain>
    </source>
</reference>
<evidence type="ECO:0000313" key="1">
    <source>
        <dbReference type="EMBL" id="KAG0410042.1"/>
    </source>
</evidence>
<comment type="caution">
    <text evidence="1">The sequence shown here is derived from an EMBL/GenBank/DDBJ whole genome shotgun (WGS) entry which is preliminary data.</text>
</comment>
<gene>
    <name evidence="1" type="ORF">HPB47_012846</name>
</gene>
<keyword evidence="2" id="KW-1185">Reference proteome</keyword>
<sequence length="340" mass="38090">MPFGLHQISLQHQEFRTDSQNVNTRIQEPSCHSAKFAPRGLTQASLPRDPSRMQSSPQAMDTEWRPASGQATRYTNYVTIIVKFTDGLNLAALPHHEIGDRIIIAGPRLPRYALYNRVVMRLYPYRPRSLQCHHCYAIGHQADVCPKKRISITCPACSTPLPIEMGIATPHTCEPFCLNCQGEHPPGTPTFPARAQADVQTQAGQQYYRERFLTTHRSRKDPPVFHGRVHWPALPTSNRFAALNNSSRSRSPGHQPETAQTATKKPATQAVVSAPSRGLNHNPRRRHKTTIDADQTKNISKENSLRGPEQRPRESSSVSQFARQPDARYCPLGGADDMRG</sequence>
<protein>
    <submittedName>
        <fullName evidence="1">Uncharacterized protein</fullName>
    </submittedName>
</protein>
<accession>A0AC60NSE7</accession>